<feature type="transmembrane region" description="Helical" evidence="1">
    <location>
        <begin position="99"/>
        <end position="119"/>
    </location>
</feature>
<keyword evidence="4" id="KW-1185">Reference proteome</keyword>
<dbReference type="Pfam" id="PF02517">
    <property type="entry name" value="Rce1-like"/>
    <property type="match status" value="1"/>
</dbReference>
<dbReference type="InterPro" id="IPR003675">
    <property type="entry name" value="Rce1/LyrA-like_dom"/>
</dbReference>
<gene>
    <name evidence="3" type="ORF">QOZ93_001960</name>
</gene>
<evidence type="ECO:0000256" key="1">
    <source>
        <dbReference type="SAM" id="Phobius"/>
    </source>
</evidence>
<evidence type="ECO:0000259" key="2">
    <source>
        <dbReference type="Pfam" id="PF02517"/>
    </source>
</evidence>
<dbReference type="GO" id="GO:0008233">
    <property type="term" value="F:peptidase activity"/>
    <property type="evidence" value="ECO:0007669"/>
    <property type="project" value="UniProtKB-KW"/>
</dbReference>
<sequence>MKILKKDGLFKEAQWNDKLPNILQTFLLGYFYLLLGQLIGEVFIFIVTKSITLSPTFKLLSYLIFGFIFCSLLIFMRIKIKEKRTLSSFGFQKRGSIKNYFLGFLIGAILMSIITLILVFTGNAVLNNNSIQPLGISAIFNILIILPGWIIQSATEEILTRGWIMNTLGARYTPIIGLIGSSVFFALLHLTNPNVTFVSIINLILVGILFGLYVIKTKSLWGVCGMHAAWNFFQGNIFGFKVSGLDIQIGSIVELNTKGANWISGGTFGPEGGIICTVINSVAIIVLVYLITKDNNQTL</sequence>
<dbReference type="Proteomes" id="UP001224418">
    <property type="component" value="Unassembled WGS sequence"/>
</dbReference>
<dbReference type="PANTHER" id="PTHR39430">
    <property type="entry name" value="MEMBRANE-ASSOCIATED PROTEASE-RELATED"/>
    <property type="match status" value="1"/>
</dbReference>
<dbReference type="GO" id="GO:0006508">
    <property type="term" value="P:proteolysis"/>
    <property type="evidence" value="ECO:0007669"/>
    <property type="project" value="UniProtKB-KW"/>
</dbReference>
<dbReference type="RefSeq" id="WP_307356089.1">
    <property type="nucleotide sequence ID" value="NZ_BAAACJ010000055.1"/>
</dbReference>
<keyword evidence="1" id="KW-1133">Transmembrane helix</keyword>
<feature type="domain" description="CAAX prenyl protease 2/Lysostaphin resistance protein A-like" evidence="2">
    <location>
        <begin position="141"/>
        <end position="233"/>
    </location>
</feature>
<keyword evidence="1" id="KW-0472">Membrane</keyword>
<feature type="transmembrane region" description="Helical" evidence="1">
    <location>
        <begin position="272"/>
        <end position="291"/>
    </location>
</feature>
<protein>
    <submittedName>
        <fullName evidence="3">Membrane protease YdiL (CAAX protease family)</fullName>
    </submittedName>
</protein>
<name>A0ABU0JSZ5_HATLI</name>
<keyword evidence="1" id="KW-0812">Transmembrane</keyword>
<feature type="transmembrane region" description="Helical" evidence="1">
    <location>
        <begin position="131"/>
        <end position="151"/>
    </location>
</feature>
<keyword evidence="3" id="KW-0645">Protease</keyword>
<accession>A0ABU0JSZ5</accession>
<dbReference type="EMBL" id="JAUSWN010000016">
    <property type="protein sequence ID" value="MDQ0480212.1"/>
    <property type="molecule type" value="Genomic_DNA"/>
</dbReference>
<dbReference type="PANTHER" id="PTHR39430:SF1">
    <property type="entry name" value="PROTEASE"/>
    <property type="match status" value="1"/>
</dbReference>
<reference evidence="3 4" key="1">
    <citation type="submission" date="2023-07" db="EMBL/GenBank/DDBJ databases">
        <title>Genomic Encyclopedia of Type Strains, Phase IV (KMG-IV): sequencing the most valuable type-strain genomes for metagenomic binning, comparative biology and taxonomic classification.</title>
        <authorList>
            <person name="Goeker M."/>
        </authorList>
    </citation>
    <scope>NUCLEOTIDE SEQUENCE [LARGE SCALE GENOMIC DNA]</scope>
    <source>
        <strain evidence="3 4">DSM 1400</strain>
    </source>
</reference>
<feature type="transmembrane region" description="Helical" evidence="1">
    <location>
        <begin position="196"/>
        <end position="215"/>
    </location>
</feature>
<feature type="transmembrane region" description="Helical" evidence="1">
    <location>
        <begin position="172"/>
        <end position="190"/>
    </location>
</feature>
<evidence type="ECO:0000313" key="4">
    <source>
        <dbReference type="Proteomes" id="UP001224418"/>
    </source>
</evidence>
<feature type="transmembrane region" description="Helical" evidence="1">
    <location>
        <begin position="59"/>
        <end position="78"/>
    </location>
</feature>
<keyword evidence="3" id="KW-0378">Hydrolase</keyword>
<evidence type="ECO:0000313" key="3">
    <source>
        <dbReference type="EMBL" id="MDQ0480212.1"/>
    </source>
</evidence>
<organism evidence="3 4">
    <name type="scientific">Hathewaya limosa</name>
    <name type="common">Clostridium limosum</name>
    <dbReference type="NCBI Taxonomy" id="1536"/>
    <lineage>
        <taxon>Bacteria</taxon>
        <taxon>Bacillati</taxon>
        <taxon>Bacillota</taxon>
        <taxon>Clostridia</taxon>
        <taxon>Eubacteriales</taxon>
        <taxon>Clostridiaceae</taxon>
        <taxon>Hathewaya</taxon>
    </lineage>
</organism>
<proteinExistence type="predicted"/>
<comment type="caution">
    <text evidence="3">The sequence shown here is derived from an EMBL/GenBank/DDBJ whole genome shotgun (WGS) entry which is preliminary data.</text>
</comment>
<feature type="transmembrane region" description="Helical" evidence="1">
    <location>
        <begin position="21"/>
        <end position="47"/>
    </location>
</feature>